<name>A0A8H5CXS6_9AGAR</name>
<dbReference type="GO" id="GO:0035838">
    <property type="term" value="C:growing cell tip"/>
    <property type="evidence" value="ECO:0007669"/>
    <property type="project" value="TreeGrafter"/>
</dbReference>
<dbReference type="Gene3D" id="1.20.140.150">
    <property type="match status" value="1"/>
</dbReference>
<organism evidence="2 3">
    <name type="scientific">Tetrapyrgos nigripes</name>
    <dbReference type="NCBI Taxonomy" id="182062"/>
    <lineage>
        <taxon>Eukaryota</taxon>
        <taxon>Fungi</taxon>
        <taxon>Dikarya</taxon>
        <taxon>Basidiomycota</taxon>
        <taxon>Agaricomycotina</taxon>
        <taxon>Agaricomycetes</taxon>
        <taxon>Agaricomycetidae</taxon>
        <taxon>Agaricales</taxon>
        <taxon>Marasmiineae</taxon>
        <taxon>Marasmiaceae</taxon>
        <taxon>Tetrapyrgos</taxon>
    </lineage>
</organism>
<dbReference type="GO" id="GO:0005886">
    <property type="term" value="C:plasma membrane"/>
    <property type="evidence" value="ECO:0007669"/>
    <property type="project" value="InterPro"/>
</dbReference>
<dbReference type="GO" id="GO:0032153">
    <property type="term" value="C:cell division site"/>
    <property type="evidence" value="ECO:0007669"/>
    <property type="project" value="TreeGrafter"/>
</dbReference>
<comment type="caution">
    <text evidence="2">The sequence shown here is derived from an EMBL/GenBank/DDBJ whole genome shotgun (WGS) entry which is preliminary data.</text>
</comment>
<keyword evidence="1" id="KW-1133">Transmembrane helix</keyword>
<dbReference type="Proteomes" id="UP000559256">
    <property type="component" value="Unassembled WGS sequence"/>
</dbReference>
<feature type="transmembrane region" description="Helical" evidence="1">
    <location>
        <begin position="12"/>
        <end position="36"/>
    </location>
</feature>
<dbReference type="EMBL" id="JAACJM010000082">
    <property type="protein sequence ID" value="KAF5349329.1"/>
    <property type="molecule type" value="Genomic_DNA"/>
</dbReference>
<keyword evidence="3" id="KW-1185">Reference proteome</keyword>
<feature type="transmembrane region" description="Helical" evidence="1">
    <location>
        <begin position="144"/>
        <end position="167"/>
    </location>
</feature>
<dbReference type="InterPro" id="IPR009571">
    <property type="entry name" value="SUR7/Rim9-like_fungi"/>
</dbReference>
<evidence type="ECO:0000256" key="1">
    <source>
        <dbReference type="SAM" id="Phobius"/>
    </source>
</evidence>
<dbReference type="OrthoDB" id="2354757at2759"/>
<feature type="transmembrane region" description="Helical" evidence="1">
    <location>
        <begin position="114"/>
        <end position="132"/>
    </location>
</feature>
<protein>
    <recommendedName>
        <fullName evidence="4">Pali-domain-containing protein</fullName>
    </recommendedName>
</protein>
<evidence type="ECO:0000313" key="2">
    <source>
        <dbReference type="EMBL" id="KAF5349329.1"/>
    </source>
</evidence>
<reference evidence="2 3" key="1">
    <citation type="journal article" date="2020" name="ISME J.">
        <title>Uncovering the hidden diversity of litter-decomposition mechanisms in mushroom-forming fungi.</title>
        <authorList>
            <person name="Floudas D."/>
            <person name="Bentzer J."/>
            <person name="Ahren D."/>
            <person name="Johansson T."/>
            <person name="Persson P."/>
            <person name="Tunlid A."/>
        </authorList>
    </citation>
    <scope>NUCLEOTIDE SEQUENCE [LARGE SCALE GENOMIC DNA]</scope>
    <source>
        <strain evidence="2 3">CBS 291.85</strain>
    </source>
</reference>
<evidence type="ECO:0000313" key="3">
    <source>
        <dbReference type="Proteomes" id="UP000559256"/>
    </source>
</evidence>
<dbReference type="InterPro" id="IPR051380">
    <property type="entry name" value="pH-response_reg_palI/RIM9"/>
</dbReference>
<keyword evidence="1" id="KW-0812">Transmembrane</keyword>
<feature type="transmembrane region" description="Helical" evidence="1">
    <location>
        <begin position="187"/>
        <end position="206"/>
    </location>
</feature>
<proteinExistence type="predicted"/>
<dbReference type="Pfam" id="PF06687">
    <property type="entry name" value="SUR7"/>
    <property type="match status" value="1"/>
</dbReference>
<accession>A0A8H5CXS6</accession>
<keyword evidence="1" id="KW-0472">Membrane</keyword>
<dbReference type="AlphaFoldDB" id="A0A8H5CXS6"/>
<gene>
    <name evidence="2" type="ORF">D9758_011806</name>
</gene>
<dbReference type="PANTHER" id="PTHR28013:SF4">
    <property type="entry name" value="MARVEL DOMAIN-CONTAINING PROTEIN"/>
    <property type="match status" value="1"/>
</dbReference>
<dbReference type="PANTHER" id="PTHR28013">
    <property type="entry name" value="PROTEIN DCV1-RELATED"/>
    <property type="match status" value="1"/>
</dbReference>
<evidence type="ECO:0008006" key="4">
    <source>
        <dbReference type="Google" id="ProtNLM"/>
    </source>
</evidence>
<sequence>MPERLEMNRTFCIPGILLLFIAFALNFLVSVSLPYLNTLDIARIHFHTQNHTMVEAVVDGNAVNETRFGIWAPCSYEPNGARICEATGHGYSVNITNSEHNSVKIIGASWTRGLAVHPVATGMTFIAFLLSFSSHITVTLVSSLVSFLASFLTLLAFFIDIALFAYLKKTVPDVMDIGGKAETGPGFWLTLIAFLLTLLAGCTVCFGRRRARGSDAVVPDVNSEDSEKPRGRFGRLGNLFSFARFRS</sequence>